<feature type="compositionally biased region" description="Basic and acidic residues" evidence="1">
    <location>
        <begin position="124"/>
        <end position="135"/>
    </location>
</feature>
<reference evidence="2" key="1">
    <citation type="journal article" date="2021" name="J Fungi (Basel)">
        <title>Virulence traits and population genomics of the black yeast Aureobasidium melanogenum.</title>
        <authorList>
            <person name="Cernosa A."/>
            <person name="Sun X."/>
            <person name="Gostincar C."/>
            <person name="Fang C."/>
            <person name="Gunde-Cimerman N."/>
            <person name="Song Z."/>
        </authorList>
    </citation>
    <scope>NUCLEOTIDE SEQUENCE</scope>
    <source>
        <strain evidence="2">EXF-9911</strain>
    </source>
</reference>
<comment type="caution">
    <text evidence="2">The sequence shown here is derived from an EMBL/GenBank/DDBJ whole genome shotgun (WGS) entry which is preliminary data.</text>
</comment>
<dbReference type="EMBL" id="JAHFXF010000114">
    <property type="protein sequence ID" value="KAG9696014.1"/>
    <property type="molecule type" value="Genomic_DNA"/>
</dbReference>
<evidence type="ECO:0000313" key="2">
    <source>
        <dbReference type="EMBL" id="KAG9696014.1"/>
    </source>
</evidence>
<feature type="region of interest" description="Disordered" evidence="1">
    <location>
        <begin position="80"/>
        <end position="135"/>
    </location>
</feature>
<reference evidence="2" key="2">
    <citation type="submission" date="2021-08" db="EMBL/GenBank/DDBJ databases">
        <authorList>
            <person name="Gostincar C."/>
            <person name="Sun X."/>
            <person name="Song Z."/>
            <person name="Gunde-Cimerman N."/>
        </authorList>
    </citation>
    <scope>NUCLEOTIDE SEQUENCE</scope>
    <source>
        <strain evidence="2">EXF-9911</strain>
    </source>
</reference>
<dbReference type="OrthoDB" id="3836565at2759"/>
<organism evidence="2 3">
    <name type="scientific">Aureobasidium melanogenum</name>
    <name type="common">Aureobasidium pullulans var. melanogenum</name>
    <dbReference type="NCBI Taxonomy" id="46634"/>
    <lineage>
        <taxon>Eukaryota</taxon>
        <taxon>Fungi</taxon>
        <taxon>Dikarya</taxon>
        <taxon>Ascomycota</taxon>
        <taxon>Pezizomycotina</taxon>
        <taxon>Dothideomycetes</taxon>
        <taxon>Dothideomycetidae</taxon>
        <taxon>Dothideales</taxon>
        <taxon>Saccotheciaceae</taxon>
        <taxon>Aureobasidium</taxon>
    </lineage>
</organism>
<accession>A0A9P8ERE0</accession>
<sequence>MPPSIARLAEEPETDLVSIEAKIESNIKEIAEQRNFTQRLDILHESQQELLKKLNAIKTENYVQEINSLRAEKQLLQPDSGVFSGEDVPDTTPTPSRKAFVLSSSKNKRKAVVDDDSGTSTRRIKTESASKSDQGLKHIPTINQSRVADAGSSADMSDVTIWLNPDDLELELAEDEDKATSEAWERDGGRLREQWKKQLKEFNKKNPEWPNNIQTAGCVRSALWNQSKCYLTIEDEGNYACKTCWNTGHFCVAWDKNSGNFWLRPQLPAARAKGKSNTGPFDLEMFHSMKTTPSRTDLPAYWKKEFTS</sequence>
<gene>
    <name evidence="2" type="ORF">KCU76_g4062</name>
</gene>
<dbReference type="AlphaFoldDB" id="A0A9P8ERE0"/>
<dbReference type="Proteomes" id="UP000779574">
    <property type="component" value="Unassembled WGS sequence"/>
</dbReference>
<protein>
    <submittedName>
        <fullName evidence="2">Uncharacterized protein</fullName>
    </submittedName>
</protein>
<proteinExistence type="predicted"/>
<name>A0A9P8ERE0_AURME</name>
<evidence type="ECO:0000313" key="3">
    <source>
        <dbReference type="Proteomes" id="UP000779574"/>
    </source>
</evidence>
<feature type="non-terminal residue" evidence="2">
    <location>
        <position position="308"/>
    </location>
</feature>
<evidence type="ECO:0000256" key="1">
    <source>
        <dbReference type="SAM" id="MobiDB-lite"/>
    </source>
</evidence>